<keyword evidence="2" id="KW-1185">Reference proteome</keyword>
<sequence length="82" mass="9313">SQYSEDLDNLRNSSKMAIHDPDPDFYDPYCDPEQANNLLNLRGPDFHDSSLILTDCTKTPSKLDHTAIDMPPIYPSFNAKLQ</sequence>
<organism evidence="1 2">
    <name type="scientific">Cirrhinus mrigala</name>
    <name type="common">Mrigala</name>
    <dbReference type="NCBI Taxonomy" id="683832"/>
    <lineage>
        <taxon>Eukaryota</taxon>
        <taxon>Metazoa</taxon>
        <taxon>Chordata</taxon>
        <taxon>Craniata</taxon>
        <taxon>Vertebrata</taxon>
        <taxon>Euteleostomi</taxon>
        <taxon>Actinopterygii</taxon>
        <taxon>Neopterygii</taxon>
        <taxon>Teleostei</taxon>
        <taxon>Ostariophysi</taxon>
        <taxon>Cypriniformes</taxon>
        <taxon>Cyprinidae</taxon>
        <taxon>Labeoninae</taxon>
        <taxon>Labeonini</taxon>
        <taxon>Cirrhinus</taxon>
    </lineage>
</organism>
<evidence type="ECO:0000313" key="1">
    <source>
        <dbReference type="EMBL" id="KAL0180965.1"/>
    </source>
</evidence>
<protein>
    <recommendedName>
        <fullName evidence="3">Growth hormone receptor</fullName>
    </recommendedName>
</protein>
<evidence type="ECO:0008006" key="3">
    <source>
        <dbReference type="Google" id="ProtNLM"/>
    </source>
</evidence>
<proteinExistence type="predicted"/>
<comment type="caution">
    <text evidence="1">The sequence shown here is derived from an EMBL/GenBank/DDBJ whole genome shotgun (WGS) entry which is preliminary data.</text>
</comment>
<feature type="non-terminal residue" evidence="1">
    <location>
        <position position="82"/>
    </location>
</feature>
<gene>
    <name evidence="1" type="ORF">M9458_023371</name>
</gene>
<name>A0ABD0Q4H7_CIRMR</name>
<dbReference type="Proteomes" id="UP001529510">
    <property type="component" value="Unassembled WGS sequence"/>
</dbReference>
<feature type="non-terminal residue" evidence="1">
    <location>
        <position position="1"/>
    </location>
</feature>
<reference evidence="1 2" key="1">
    <citation type="submission" date="2024-05" db="EMBL/GenBank/DDBJ databases">
        <title>Genome sequencing and assembly of Indian major carp, Cirrhinus mrigala (Hamilton, 1822).</title>
        <authorList>
            <person name="Mohindra V."/>
            <person name="Chowdhury L.M."/>
            <person name="Lal K."/>
            <person name="Jena J.K."/>
        </authorList>
    </citation>
    <scope>NUCLEOTIDE SEQUENCE [LARGE SCALE GENOMIC DNA]</scope>
    <source>
        <strain evidence="1">CM1030</strain>
        <tissue evidence="1">Blood</tissue>
    </source>
</reference>
<dbReference type="AlphaFoldDB" id="A0ABD0Q4H7"/>
<evidence type="ECO:0000313" key="2">
    <source>
        <dbReference type="Proteomes" id="UP001529510"/>
    </source>
</evidence>
<dbReference type="EMBL" id="JAMKFB020000011">
    <property type="protein sequence ID" value="KAL0180965.1"/>
    <property type="molecule type" value="Genomic_DNA"/>
</dbReference>
<accession>A0ABD0Q4H7</accession>